<evidence type="ECO:0000259" key="2">
    <source>
        <dbReference type="Pfam" id="PF24883"/>
    </source>
</evidence>
<dbReference type="Pfam" id="PF24883">
    <property type="entry name" value="NPHP3_N"/>
    <property type="match status" value="1"/>
</dbReference>
<dbReference type="InterPro" id="IPR056884">
    <property type="entry name" value="NPHP3-like_N"/>
</dbReference>
<organism evidence="3 4">
    <name type="scientific">Leucocoprinus leucothites</name>
    <dbReference type="NCBI Taxonomy" id="201217"/>
    <lineage>
        <taxon>Eukaryota</taxon>
        <taxon>Fungi</taxon>
        <taxon>Dikarya</taxon>
        <taxon>Basidiomycota</taxon>
        <taxon>Agaricomycotina</taxon>
        <taxon>Agaricomycetes</taxon>
        <taxon>Agaricomycetidae</taxon>
        <taxon>Agaricales</taxon>
        <taxon>Agaricineae</taxon>
        <taxon>Agaricaceae</taxon>
        <taxon>Leucocoprinus</taxon>
    </lineage>
</organism>
<keyword evidence="4" id="KW-1185">Reference proteome</keyword>
<dbReference type="OrthoDB" id="4760524at2759"/>
<dbReference type="Gene3D" id="3.40.50.300">
    <property type="entry name" value="P-loop containing nucleotide triphosphate hydrolases"/>
    <property type="match status" value="1"/>
</dbReference>
<dbReference type="PANTHER" id="PTHR10039">
    <property type="entry name" value="AMELOGENIN"/>
    <property type="match status" value="1"/>
</dbReference>
<evidence type="ECO:0000313" key="4">
    <source>
        <dbReference type="Proteomes" id="UP000559027"/>
    </source>
</evidence>
<dbReference type="AlphaFoldDB" id="A0A8H5GB82"/>
<dbReference type="EMBL" id="JAACJO010000002">
    <property type="protein sequence ID" value="KAF5361752.1"/>
    <property type="molecule type" value="Genomic_DNA"/>
</dbReference>
<evidence type="ECO:0000256" key="1">
    <source>
        <dbReference type="ARBA" id="ARBA00022737"/>
    </source>
</evidence>
<keyword evidence="1" id="KW-0677">Repeat</keyword>
<reference evidence="3 4" key="1">
    <citation type="journal article" date="2020" name="ISME J.">
        <title>Uncovering the hidden diversity of litter-decomposition mechanisms in mushroom-forming fungi.</title>
        <authorList>
            <person name="Floudas D."/>
            <person name="Bentzer J."/>
            <person name="Ahren D."/>
            <person name="Johansson T."/>
            <person name="Persson P."/>
            <person name="Tunlid A."/>
        </authorList>
    </citation>
    <scope>NUCLEOTIDE SEQUENCE [LARGE SCALE GENOMIC DNA]</scope>
    <source>
        <strain evidence="3 4">CBS 146.42</strain>
    </source>
</reference>
<dbReference type="InterPro" id="IPR027417">
    <property type="entry name" value="P-loop_NTPase"/>
</dbReference>
<accession>A0A8H5GB82</accession>
<proteinExistence type="predicted"/>
<name>A0A8H5GB82_9AGAR</name>
<comment type="caution">
    <text evidence="3">The sequence shown here is derived from an EMBL/GenBank/DDBJ whole genome shotgun (WGS) entry which is preliminary data.</text>
</comment>
<evidence type="ECO:0000313" key="3">
    <source>
        <dbReference type="EMBL" id="KAF5361752.1"/>
    </source>
</evidence>
<dbReference type="SUPFAM" id="SSF52540">
    <property type="entry name" value="P-loop containing nucleoside triphosphate hydrolases"/>
    <property type="match status" value="1"/>
</dbReference>
<protein>
    <recommendedName>
        <fullName evidence="2">Nephrocystin 3-like N-terminal domain-containing protein</fullName>
    </recommendedName>
</protein>
<dbReference type="Proteomes" id="UP000559027">
    <property type="component" value="Unassembled WGS sequence"/>
</dbReference>
<feature type="domain" description="Nephrocystin 3-like N-terminal" evidence="2">
    <location>
        <begin position="97"/>
        <end position="258"/>
    </location>
</feature>
<gene>
    <name evidence="3" type="ORF">D9756_002258</name>
</gene>
<sequence length="543" mass="61343">MYRSWTRLYVSQPSASTPQLHPCLTTMAILPDAQNVLIQKSQFGTDQTIQIQNNISAGSSGIDVLLQASFPEATHDSNIRHPPPRCFPETRTQYIEDITQWVASPVERDPLPMYWMKGPAGVGKTAVAQTCAEKFKELNLLGAAFFFSVNGRADHTHFFPSVAYQLCTELSDFRQLLDNKISRDKTIVGKAMVWQFKNLFSESIQELQRMGKSVPRKAIIIDGLDECLSKEAQCEIIEIIAGSARESSTPFYWAFFSRPEMHIETTFAKNDIAPHCQLTILPISRTADKDIELYLRSGFANILLRRNLSVSSPWPSERDMKALIEACAGLFIYAATLLRYVDRPVAQGPIEQLNAVLASLGGASGTDGSPFAELDAFYTLILRRIPTEIFPSVRVLLGGMFLYSFHPTLFWSAVQLSNQLRLSEIQFKILCSELRAVLCFYDHDGPYDYGQSITTMSSLRHASFTDFAQIQQKARMLGGVITLHHKSFWDFLHDPARSGIYCISTQEMYNLLFSHYLQVWGDCQRCFSLQARASIYNHQATRF</sequence>